<protein>
    <submittedName>
        <fullName evidence="5">TauD/TfdA family dioxygenase</fullName>
    </submittedName>
</protein>
<dbReference type="AlphaFoldDB" id="A0AA89WMU2"/>
<evidence type="ECO:0000313" key="5">
    <source>
        <dbReference type="EMBL" id="MBH1652552.1"/>
    </source>
</evidence>
<reference evidence="5" key="1">
    <citation type="submission" date="2020-11" db="EMBL/GenBank/DDBJ databases">
        <title>Enhanced detection system for hospital associated transmission using whole genome sequencing surveillance.</title>
        <authorList>
            <person name="Harrison L.H."/>
            <person name="Van Tyne D."/>
            <person name="Marsh J.W."/>
            <person name="Griffith M.P."/>
            <person name="Snyder D.J."/>
            <person name="Cooper V.S."/>
            <person name="Mustapha M."/>
        </authorList>
    </citation>
    <scope>NUCLEOTIDE SEQUENCE</scope>
    <source>
        <strain evidence="5">STEN00091</strain>
    </source>
</reference>
<evidence type="ECO:0000256" key="3">
    <source>
        <dbReference type="ARBA" id="ARBA00023194"/>
    </source>
</evidence>
<proteinExistence type="predicted"/>
<dbReference type="PANTHER" id="PTHR10696">
    <property type="entry name" value="GAMMA-BUTYROBETAINE HYDROXYLASE-RELATED"/>
    <property type="match status" value="1"/>
</dbReference>
<dbReference type="RefSeq" id="WP_164171400.1">
    <property type="nucleotide sequence ID" value="NZ_CP040438.1"/>
</dbReference>
<comment type="cofactor">
    <cofactor evidence="1">
        <name>Fe(2+)</name>
        <dbReference type="ChEBI" id="CHEBI:29033"/>
    </cofactor>
</comment>
<name>A0AA89WMU2_STEMA</name>
<dbReference type="InterPro" id="IPR042098">
    <property type="entry name" value="TauD-like_sf"/>
</dbReference>
<organism evidence="5 6">
    <name type="scientific">Stenotrophomonas maltophilia</name>
    <name type="common">Pseudomonas maltophilia</name>
    <name type="synonym">Xanthomonas maltophilia</name>
    <dbReference type="NCBI Taxonomy" id="40324"/>
    <lineage>
        <taxon>Bacteria</taxon>
        <taxon>Pseudomonadati</taxon>
        <taxon>Pseudomonadota</taxon>
        <taxon>Gammaproteobacteria</taxon>
        <taxon>Lysobacterales</taxon>
        <taxon>Lysobacteraceae</taxon>
        <taxon>Stenotrophomonas</taxon>
        <taxon>Stenotrophomonas maltophilia group</taxon>
    </lineage>
</organism>
<dbReference type="Gene3D" id="3.60.130.10">
    <property type="entry name" value="Clavaminate synthase-like"/>
    <property type="match status" value="1"/>
</dbReference>
<keyword evidence="3" id="KW-0045">Antibiotic biosynthesis</keyword>
<feature type="domain" description="TauD/TfdA-like" evidence="4">
    <location>
        <begin position="24"/>
        <end position="305"/>
    </location>
</feature>
<comment type="caution">
    <text evidence="5">The sequence shown here is derived from an EMBL/GenBank/DDBJ whole genome shotgun (WGS) entry which is preliminary data.</text>
</comment>
<dbReference type="Pfam" id="PF02668">
    <property type="entry name" value="TauD"/>
    <property type="match status" value="1"/>
</dbReference>
<evidence type="ECO:0000313" key="6">
    <source>
        <dbReference type="Proteomes" id="UP000625930"/>
    </source>
</evidence>
<evidence type="ECO:0000256" key="1">
    <source>
        <dbReference type="ARBA" id="ARBA00001954"/>
    </source>
</evidence>
<keyword evidence="2" id="KW-0560">Oxidoreductase</keyword>
<dbReference type="Proteomes" id="UP000625930">
    <property type="component" value="Unassembled WGS sequence"/>
</dbReference>
<keyword evidence="5" id="KW-0223">Dioxygenase</keyword>
<gene>
    <name evidence="5" type="ORF">I5U67_10255</name>
</gene>
<dbReference type="InterPro" id="IPR003819">
    <property type="entry name" value="TauD/TfdA-like"/>
</dbReference>
<accession>A0AA89WMU2</accession>
<dbReference type="SUPFAM" id="SSF51197">
    <property type="entry name" value="Clavaminate synthase-like"/>
    <property type="match status" value="1"/>
</dbReference>
<dbReference type="GO" id="GO:0017000">
    <property type="term" value="P:antibiotic biosynthetic process"/>
    <property type="evidence" value="ECO:0007669"/>
    <property type="project" value="UniProtKB-KW"/>
</dbReference>
<sequence length="339" mass="38639">MDVTKKKSLPLIVNAPAGRTDICEWLKDEKAPLEKGLAQHGAVLYRGFDPIDAKTLGQLVSRLSSQEFVGTEESSPRSQIDGNVYTSTNYRSDQEIFPHNENSYKRSFPMKLFFYCAKPSEVGGETPLVDCRSVLQRLDPLIVKTFFERKWMYVRNFGGGIGVPWEEAFSTTDRSVVEQYCRDEDIQFEWTGTDSLRTRQVRDPVLRHPLTGELSWFNHITFFNIATLDERIRESLLSICDIADLPHNTYYGDGTPIEASVMEALQRAYIAETVVWKWERGDLIVVDNLLTSHARKSYEGERSIMLAQADPIARRDLSVSAQQLDDVVMIGDGTFDEYI</sequence>
<dbReference type="EMBL" id="JADUNP010000017">
    <property type="protein sequence ID" value="MBH1652552.1"/>
    <property type="molecule type" value="Genomic_DNA"/>
</dbReference>
<dbReference type="PANTHER" id="PTHR10696:SF56">
    <property type="entry name" value="TAUD_TFDA-LIKE DOMAIN-CONTAINING PROTEIN"/>
    <property type="match status" value="1"/>
</dbReference>
<evidence type="ECO:0000256" key="2">
    <source>
        <dbReference type="ARBA" id="ARBA00023002"/>
    </source>
</evidence>
<evidence type="ECO:0000259" key="4">
    <source>
        <dbReference type="Pfam" id="PF02668"/>
    </source>
</evidence>
<dbReference type="GO" id="GO:0016706">
    <property type="term" value="F:2-oxoglutarate-dependent dioxygenase activity"/>
    <property type="evidence" value="ECO:0007669"/>
    <property type="project" value="UniProtKB-ARBA"/>
</dbReference>
<dbReference type="InterPro" id="IPR050411">
    <property type="entry name" value="AlphaKG_dependent_hydroxylases"/>
</dbReference>